<accession>A0AAV2Z587</accession>
<proteinExistence type="predicted"/>
<reference evidence="2" key="2">
    <citation type="journal article" date="2023" name="Microbiol Resour">
        <title>Decontamination and Annotation of the Draft Genome Sequence of the Oomycete Lagenidium giganteum ARSEF 373.</title>
        <authorList>
            <person name="Morgan W.R."/>
            <person name="Tartar A."/>
        </authorList>
    </citation>
    <scope>NUCLEOTIDE SEQUENCE</scope>
    <source>
        <strain evidence="2">ARSEF 373</strain>
    </source>
</reference>
<organism evidence="2 3">
    <name type="scientific">Lagenidium giganteum</name>
    <dbReference type="NCBI Taxonomy" id="4803"/>
    <lineage>
        <taxon>Eukaryota</taxon>
        <taxon>Sar</taxon>
        <taxon>Stramenopiles</taxon>
        <taxon>Oomycota</taxon>
        <taxon>Peronosporomycetes</taxon>
        <taxon>Pythiales</taxon>
        <taxon>Pythiaceae</taxon>
    </lineage>
</organism>
<gene>
    <name evidence="2" type="ORF">N0F65_011005</name>
</gene>
<feature type="region of interest" description="Disordered" evidence="1">
    <location>
        <begin position="153"/>
        <end position="183"/>
    </location>
</feature>
<name>A0AAV2Z587_9STRA</name>
<evidence type="ECO:0000313" key="3">
    <source>
        <dbReference type="Proteomes" id="UP001146120"/>
    </source>
</evidence>
<protein>
    <submittedName>
        <fullName evidence="2">Uncharacterized protein</fullName>
    </submittedName>
</protein>
<evidence type="ECO:0000313" key="2">
    <source>
        <dbReference type="EMBL" id="DBA02533.1"/>
    </source>
</evidence>
<dbReference type="AlphaFoldDB" id="A0AAV2Z587"/>
<sequence length="396" mass="42463">MVYGTLALKVFNVTDLPPVADDNKPSLTGYTFYVNATVAGTEKRTKTTSVVNADSINQILNFDVDAEDSSEVTFNLITESKSKPNYSFKTTFGDLVQGFQEKKFTLESTKKNKGPVTLSVESTFTIKNETQKAAGQETARAVHTAKAAALAVTAANSKPKAKAEQPEQEEEQQQAAVPQPQTALSVAPAHRPWFTRVSYYYDTTKHVYAYTTSFRLVASVARFGENSANVVLQKVSGKSLNELDEGVLVPVLSNLDDKVDATISTLLTKLFEGQQYVLKKKDEVVETASSAAHKSTTYVLQTKDAVVETASNVAHKSGTYVLQTKDAVVETASNVAQKSSTTVTAAVGSTLATVVAAKDYTTTQVTNVSSSAYGTVRGAAVYVLSHVPVVGAKIRA</sequence>
<evidence type="ECO:0000256" key="1">
    <source>
        <dbReference type="SAM" id="MobiDB-lite"/>
    </source>
</evidence>
<comment type="caution">
    <text evidence="2">The sequence shown here is derived from an EMBL/GenBank/DDBJ whole genome shotgun (WGS) entry which is preliminary data.</text>
</comment>
<dbReference type="EMBL" id="DAKRPA010000030">
    <property type="protein sequence ID" value="DBA02533.1"/>
    <property type="molecule type" value="Genomic_DNA"/>
</dbReference>
<reference evidence="2" key="1">
    <citation type="submission" date="2022-11" db="EMBL/GenBank/DDBJ databases">
        <authorList>
            <person name="Morgan W.R."/>
            <person name="Tartar A."/>
        </authorList>
    </citation>
    <scope>NUCLEOTIDE SEQUENCE</scope>
    <source>
        <strain evidence="2">ARSEF 373</strain>
    </source>
</reference>
<dbReference type="Proteomes" id="UP001146120">
    <property type="component" value="Unassembled WGS sequence"/>
</dbReference>
<keyword evidence="3" id="KW-1185">Reference proteome</keyword>